<dbReference type="PANTHER" id="PTHR48063:SF103">
    <property type="entry name" value="LEUCINE-RICH RECEPTOR-LIKE KINASE FAMILY PROTEIN"/>
    <property type="match status" value="1"/>
</dbReference>
<keyword evidence="6 9" id="KW-0675">Receptor</keyword>
<evidence type="ECO:0000256" key="3">
    <source>
        <dbReference type="ARBA" id="ARBA00022729"/>
    </source>
</evidence>
<dbReference type="EMBL" id="JAAIUW010000002">
    <property type="protein sequence ID" value="KAF7842696.1"/>
    <property type="molecule type" value="Genomic_DNA"/>
</dbReference>
<dbReference type="InterPro" id="IPR001611">
    <property type="entry name" value="Leu-rich_rpt"/>
</dbReference>
<keyword evidence="9" id="KW-0808">Transferase</keyword>
<accession>A0A835CGZ0</accession>
<dbReference type="Gene3D" id="3.80.10.10">
    <property type="entry name" value="Ribonuclease Inhibitor"/>
    <property type="match status" value="1"/>
</dbReference>
<evidence type="ECO:0000256" key="6">
    <source>
        <dbReference type="ARBA" id="ARBA00023170"/>
    </source>
</evidence>
<keyword evidence="4 8" id="KW-1133">Transmembrane helix</keyword>
<evidence type="ECO:0000256" key="7">
    <source>
        <dbReference type="ARBA" id="ARBA00023180"/>
    </source>
</evidence>
<dbReference type="SUPFAM" id="SSF52058">
    <property type="entry name" value="L domain-like"/>
    <property type="match status" value="1"/>
</dbReference>
<comment type="subcellular location">
    <subcellularLocation>
        <location evidence="1">Membrane</location>
        <topology evidence="1">Single-pass type I membrane protein</topology>
    </subcellularLocation>
</comment>
<dbReference type="OrthoDB" id="1421547at2759"/>
<dbReference type="AlphaFoldDB" id="A0A835CGZ0"/>
<keyword evidence="9" id="KW-0418">Kinase</keyword>
<gene>
    <name evidence="9" type="ORF">G2W53_004994</name>
</gene>
<dbReference type="GO" id="GO:0016020">
    <property type="term" value="C:membrane"/>
    <property type="evidence" value="ECO:0007669"/>
    <property type="project" value="UniProtKB-SubCell"/>
</dbReference>
<dbReference type="Pfam" id="PF00560">
    <property type="entry name" value="LRR_1"/>
    <property type="match status" value="2"/>
</dbReference>
<protein>
    <submittedName>
        <fullName evidence="9">Putative LRR receptor-like serine/threonine-protein kinase</fullName>
    </submittedName>
</protein>
<dbReference type="Proteomes" id="UP000634136">
    <property type="component" value="Unassembled WGS sequence"/>
</dbReference>
<keyword evidence="7" id="KW-0325">Glycoprotein</keyword>
<evidence type="ECO:0000256" key="8">
    <source>
        <dbReference type="SAM" id="Phobius"/>
    </source>
</evidence>
<organism evidence="9 10">
    <name type="scientific">Senna tora</name>
    <dbReference type="NCBI Taxonomy" id="362788"/>
    <lineage>
        <taxon>Eukaryota</taxon>
        <taxon>Viridiplantae</taxon>
        <taxon>Streptophyta</taxon>
        <taxon>Embryophyta</taxon>
        <taxon>Tracheophyta</taxon>
        <taxon>Spermatophyta</taxon>
        <taxon>Magnoliopsida</taxon>
        <taxon>eudicotyledons</taxon>
        <taxon>Gunneridae</taxon>
        <taxon>Pentapetalae</taxon>
        <taxon>rosids</taxon>
        <taxon>fabids</taxon>
        <taxon>Fabales</taxon>
        <taxon>Fabaceae</taxon>
        <taxon>Caesalpinioideae</taxon>
        <taxon>Cassia clade</taxon>
        <taxon>Senna</taxon>
    </lineage>
</organism>
<evidence type="ECO:0000256" key="5">
    <source>
        <dbReference type="ARBA" id="ARBA00023136"/>
    </source>
</evidence>
<evidence type="ECO:0000256" key="1">
    <source>
        <dbReference type="ARBA" id="ARBA00004479"/>
    </source>
</evidence>
<dbReference type="InterPro" id="IPR032675">
    <property type="entry name" value="LRR_dom_sf"/>
</dbReference>
<proteinExistence type="predicted"/>
<name>A0A835CGZ0_9FABA</name>
<dbReference type="GO" id="GO:0016301">
    <property type="term" value="F:kinase activity"/>
    <property type="evidence" value="ECO:0007669"/>
    <property type="project" value="UniProtKB-KW"/>
</dbReference>
<evidence type="ECO:0000256" key="2">
    <source>
        <dbReference type="ARBA" id="ARBA00022692"/>
    </source>
</evidence>
<evidence type="ECO:0000256" key="4">
    <source>
        <dbReference type="ARBA" id="ARBA00022989"/>
    </source>
</evidence>
<reference evidence="9" key="1">
    <citation type="submission" date="2020-09" db="EMBL/GenBank/DDBJ databases">
        <title>Genome-Enabled Discovery of Anthraquinone Biosynthesis in Senna tora.</title>
        <authorList>
            <person name="Kang S.-H."/>
            <person name="Pandey R.P."/>
            <person name="Lee C.-M."/>
            <person name="Sim J.-S."/>
            <person name="Jeong J.-T."/>
            <person name="Choi B.-S."/>
            <person name="Jung M."/>
            <person name="Ginzburg D."/>
            <person name="Zhao K."/>
            <person name="Won S.Y."/>
            <person name="Oh T.-J."/>
            <person name="Yu Y."/>
            <person name="Kim N.-H."/>
            <person name="Lee O.R."/>
            <person name="Lee T.-H."/>
            <person name="Bashyal P."/>
            <person name="Kim T.-S."/>
            <person name="Lee W.-H."/>
            <person name="Kawkins C."/>
            <person name="Kim C.-K."/>
            <person name="Kim J.S."/>
            <person name="Ahn B.O."/>
            <person name="Rhee S.Y."/>
            <person name="Sohng J.K."/>
        </authorList>
    </citation>
    <scope>NUCLEOTIDE SEQUENCE</scope>
    <source>
        <tissue evidence="9">Leaf</tissue>
    </source>
</reference>
<evidence type="ECO:0000313" key="9">
    <source>
        <dbReference type="EMBL" id="KAF7842696.1"/>
    </source>
</evidence>
<evidence type="ECO:0000313" key="10">
    <source>
        <dbReference type="Proteomes" id="UP000634136"/>
    </source>
</evidence>
<keyword evidence="5 8" id="KW-0472">Membrane</keyword>
<dbReference type="PANTHER" id="PTHR48063">
    <property type="entry name" value="LRR RECEPTOR-LIKE KINASE"/>
    <property type="match status" value="1"/>
</dbReference>
<keyword evidence="3" id="KW-0732">Signal</keyword>
<feature type="transmembrane region" description="Helical" evidence="8">
    <location>
        <begin position="109"/>
        <end position="131"/>
    </location>
</feature>
<keyword evidence="10" id="KW-1185">Reference proteome</keyword>
<keyword evidence="2 8" id="KW-0812">Transmembrane</keyword>
<comment type="caution">
    <text evidence="9">The sequence shown here is derived from an EMBL/GenBank/DDBJ whole genome shotgun (WGS) entry which is preliminary data.</text>
</comment>
<dbReference type="InterPro" id="IPR046956">
    <property type="entry name" value="RLP23-like"/>
</dbReference>
<sequence length="168" mass="18995">MTGLEALDLSRNRLSCSIPISLTNLSFLSYLNVSYNNLVGKIPLESQLATFDSSSYLGNHNLCGPPLALSCPTNESFEDQHCKHSEEHEGINGEHEGQDDSMNWLETPSFYICMVLGFSTGFWAFWGPLIVSRTWRHSYFGFLDRFSDNIYVTIVIAAARLKRKFLSQ</sequence>